<dbReference type="Pfam" id="PF05685">
    <property type="entry name" value="Uma2"/>
    <property type="match status" value="1"/>
</dbReference>
<dbReference type="CDD" id="cd06260">
    <property type="entry name" value="DUF820-like"/>
    <property type="match status" value="1"/>
</dbReference>
<evidence type="ECO:0000259" key="1">
    <source>
        <dbReference type="Pfam" id="PF05685"/>
    </source>
</evidence>
<evidence type="ECO:0000313" key="3">
    <source>
        <dbReference type="Proteomes" id="UP000621447"/>
    </source>
</evidence>
<dbReference type="InterPro" id="IPR008538">
    <property type="entry name" value="Uma2"/>
</dbReference>
<evidence type="ECO:0000313" key="2">
    <source>
        <dbReference type="EMBL" id="NTS63885.1"/>
    </source>
</evidence>
<reference evidence="2 3" key="1">
    <citation type="submission" date="2020-06" db="EMBL/GenBank/DDBJ databases">
        <title>Sphingomonas hominis sp. nov., a member of the Sphingomonas, isolated from the hair of a 22-year-old girl.</title>
        <authorList>
            <person name="Zhang D.-F."/>
            <person name="Cui X.-W."/>
        </authorList>
    </citation>
    <scope>NUCLEOTIDE SEQUENCE [LARGE SCALE GENOMIC DNA]</scope>
    <source>
        <strain evidence="2 3">HHU CXW</strain>
    </source>
</reference>
<dbReference type="RefSeq" id="WP_174191976.1">
    <property type="nucleotide sequence ID" value="NZ_JABULH010000001.1"/>
</dbReference>
<feature type="domain" description="Putative restriction endonuclease" evidence="1">
    <location>
        <begin position="13"/>
        <end position="161"/>
    </location>
</feature>
<dbReference type="Proteomes" id="UP000621447">
    <property type="component" value="Unassembled WGS sequence"/>
</dbReference>
<comment type="caution">
    <text evidence="2">The sequence shown here is derived from an EMBL/GenBank/DDBJ whole genome shotgun (WGS) entry which is preliminary data.</text>
</comment>
<dbReference type="Gene3D" id="3.90.1570.10">
    <property type="entry name" value="tt1808, chain A"/>
    <property type="match status" value="1"/>
</dbReference>
<accession>A0ABX2JF27</accession>
<keyword evidence="2" id="KW-0255">Endonuclease</keyword>
<dbReference type="PANTHER" id="PTHR36558:SF1">
    <property type="entry name" value="RESTRICTION ENDONUCLEASE DOMAIN-CONTAINING PROTEIN-RELATED"/>
    <property type="match status" value="1"/>
</dbReference>
<sequence length="183" mass="20499">MATEPSERLLTAKEFLQIDFGADLKAELDDGVIRMMAGGTRDHARIQANVLTYLRVRLRGSGCRPYGSDMAVQTHERGVRYPDISIDCGSSSDQDTDKVLRDPRVIIEILSPSTRDVDLRVKRAEYRELESIVTIVFIDPSAQTVSVSQRGHGSWIETLFARSDIQLPALNLSIPHDEIFARD</sequence>
<organism evidence="2 3">
    <name type="scientific">Sphingomonas hominis</name>
    <dbReference type="NCBI Taxonomy" id="2741495"/>
    <lineage>
        <taxon>Bacteria</taxon>
        <taxon>Pseudomonadati</taxon>
        <taxon>Pseudomonadota</taxon>
        <taxon>Alphaproteobacteria</taxon>
        <taxon>Sphingomonadales</taxon>
        <taxon>Sphingomonadaceae</taxon>
        <taxon>Sphingomonas</taxon>
    </lineage>
</organism>
<keyword evidence="2" id="KW-0378">Hydrolase</keyword>
<dbReference type="EMBL" id="JABULH010000001">
    <property type="protein sequence ID" value="NTS63885.1"/>
    <property type="molecule type" value="Genomic_DNA"/>
</dbReference>
<dbReference type="PANTHER" id="PTHR36558">
    <property type="entry name" value="GLR1098 PROTEIN"/>
    <property type="match status" value="1"/>
</dbReference>
<keyword evidence="2" id="KW-0540">Nuclease</keyword>
<proteinExistence type="predicted"/>
<gene>
    <name evidence="2" type="ORF">HRV97_01755</name>
</gene>
<protein>
    <submittedName>
        <fullName evidence="2">Uma2 family endonuclease</fullName>
    </submittedName>
</protein>
<keyword evidence="3" id="KW-1185">Reference proteome</keyword>
<name>A0ABX2JF27_9SPHN</name>
<dbReference type="InterPro" id="IPR011335">
    <property type="entry name" value="Restrct_endonuc-II-like"/>
</dbReference>
<dbReference type="SUPFAM" id="SSF52980">
    <property type="entry name" value="Restriction endonuclease-like"/>
    <property type="match status" value="1"/>
</dbReference>
<dbReference type="GO" id="GO:0004519">
    <property type="term" value="F:endonuclease activity"/>
    <property type="evidence" value="ECO:0007669"/>
    <property type="project" value="UniProtKB-KW"/>
</dbReference>
<dbReference type="InterPro" id="IPR012296">
    <property type="entry name" value="Nuclease_put_TT1808"/>
</dbReference>